<reference evidence="1" key="1">
    <citation type="journal article" date="2021" name="Proc. Natl. Acad. Sci. U.S.A.">
        <title>A Catalog of Tens of Thousands of Viruses from Human Metagenomes Reveals Hidden Associations with Chronic Diseases.</title>
        <authorList>
            <person name="Tisza M.J."/>
            <person name="Buck C.B."/>
        </authorList>
    </citation>
    <scope>NUCLEOTIDE SEQUENCE</scope>
    <source>
        <strain evidence="1">CtLl75</strain>
    </source>
</reference>
<organism evidence="1">
    <name type="scientific">virus sp. ctLl75</name>
    <dbReference type="NCBI Taxonomy" id="2828249"/>
    <lineage>
        <taxon>Viruses</taxon>
    </lineage>
</organism>
<sequence>MNEGITSLVKAGKTPTEAITILIESIKNAKTEVEGMQIALDTF</sequence>
<evidence type="ECO:0000313" key="1">
    <source>
        <dbReference type="EMBL" id="DAE28401.1"/>
    </source>
</evidence>
<proteinExistence type="predicted"/>
<dbReference type="EMBL" id="BK059085">
    <property type="protein sequence ID" value="DAE28401.1"/>
    <property type="molecule type" value="Genomic_DNA"/>
</dbReference>
<name>A0A8S5RBF4_9VIRU</name>
<accession>A0A8S5RBF4</accession>
<protein>
    <submittedName>
        <fullName evidence="1">Uncharacterized protein</fullName>
    </submittedName>
</protein>